<comment type="caution">
    <text evidence="2">The sequence shown here is derived from an EMBL/GenBank/DDBJ whole genome shotgun (WGS) entry which is preliminary data.</text>
</comment>
<evidence type="ECO:0000313" key="2">
    <source>
        <dbReference type="EMBL" id="EEH66874.1"/>
    </source>
</evidence>
<reference evidence="2 3" key="1">
    <citation type="submission" date="2009-01" db="EMBL/GenBank/DDBJ databases">
        <authorList>
            <person name="Qin X."/>
            <person name="Bachman B."/>
            <person name="Battles P."/>
            <person name="Bell A."/>
            <person name="Bess C."/>
            <person name="Bickham C."/>
            <person name="Chaboub L."/>
            <person name="Chen D."/>
            <person name="Coyle M."/>
            <person name="Deiros D.R."/>
            <person name="Dinh H."/>
            <person name="Forbes L."/>
            <person name="Fowler G."/>
            <person name="Francisco L."/>
            <person name="Fu Q."/>
            <person name="Gubbala S."/>
            <person name="Hale W."/>
            <person name="Han Y."/>
            <person name="Hemphill L."/>
            <person name="Highlander S.K."/>
            <person name="Hirani K."/>
            <person name="Hogues M."/>
            <person name="Jackson L."/>
            <person name="Jakkamsetti A."/>
            <person name="Javaid M."/>
            <person name="Jiang H."/>
            <person name="Korchina V."/>
            <person name="Kovar C."/>
            <person name="Lara F."/>
            <person name="Lee S."/>
            <person name="Mata R."/>
            <person name="Mathew T."/>
            <person name="Moen C."/>
            <person name="Morales K."/>
            <person name="Munidasa M."/>
            <person name="Nazareth L."/>
            <person name="Ngo R."/>
            <person name="Nguyen L."/>
            <person name="Okwuonu G."/>
            <person name="Ongeri F."/>
            <person name="Patil S."/>
            <person name="Petrosino J."/>
            <person name="Pham C."/>
            <person name="Pham P."/>
            <person name="Pu L.-L."/>
            <person name="Puazo M."/>
            <person name="Raj R."/>
            <person name="Reid J."/>
            <person name="Rouhana J."/>
            <person name="Saada N."/>
            <person name="Shang Y."/>
            <person name="Simmons D."/>
            <person name="Thornton R."/>
            <person name="Warren J."/>
            <person name="Weissenberger G."/>
            <person name="Zhang J."/>
            <person name="Zhang L."/>
            <person name="Zhou C."/>
            <person name="Zhu D."/>
            <person name="Muzny D."/>
            <person name="Worley K."/>
            <person name="Gibbs R."/>
        </authorList>
    </citation>
    <scope>NUCLEOTIDE SEQUENCE [LARGE SCALE GENOMIC DNA]</scope>
    <source>
        <strain evidence="2 3">DSM 15434</strain>
    </source>
</reference>
<dbReference type="AlphaFoldDB" id="C0W362"/>
<proteinExistence type="predicted"/>
<dbReference type="Proteomes" id="UP000004778">
    <property type="component" value="Unassembled WGS sequence"/>
</dbReference>
<organism evidence="2 3">
    <name type="scientific">Actinomyces urogenitalis DSM 15434</name>
    <dbReference type="NCBI Taxonomy" id="525246"/>
    <lineage>
        <taxon>Bacteria</taxon>
        <taxon>Bacillati</taxon>
        <taxon>Actinomycetota</taxon>
        <taxon>Actinomycetes</taxon>
        <taxon>Actinomycetales</taxon>
        <taxon>Actinomycetaceae</taxon>
        <taxon>Actinomyces</taxon>
    </lineage>
</organism>
<keyword evidence="3" id="KW-1185">Reference proteome</keyword>
<feature type="compositionally biased region" description="Basic and acidic residues" evidence="1">
    <location>
        <begin position="1"/>
        <end position="11"/>
    </location>
</feature>
<name>C0W362_9ACTO</name>
<evidence type="ECO:0000313" key="3">
    <source>
        <dbReference type="Proteomes" id="UP000004778"/>
    </source>
</evidence>
<sequence>MDLETWGKDDGWVTSGRPPGARRADELTQAREERFKRHAIGQEPARIGLAGKRQTWN</sequence>
<feature type="region of interest" description="Disordered" evidence="1">
    <location>
        <begin position="1"/>
        <end position="24"/>
    </location>
</feature>
<accession>C0W362</accession>
<dbReference type="EMBL" id="ACFH01000013">
    <property type="protein sequence ID" value="EEH66874.1"/>
    <property type="molecule type" value="Genomic_DNA"/>
</dbReference>
<gene>
    <name evidence="2" type="ORF">HMPREF0058_0306</name>
</gene>
<protein>
    <submittedName>
        <fullName evidence="2">Uncharacterized protein</fullName>
    </submittedName>
</protein>
<dbReference type="HOGENOM" id="CLU_2986209_0_0_11"/>
<evidence type="ECO:0000256" key="1">
    <source>
        <dbReference type="SAM" id="MobiDB-lite"/>
    </source>
</evidence>